<keyword evidence="4 7" id="KW-0238">DNA-binding</keyword>
<dbReference type="CDD" id="cd00187">
    <property type="entry name" value="TOP4c"/>
    <property type="match status" value="1"/>
</dbReference>
<comment type="function">
    <text evidence="7">Topoisomerase IV is essential for chromosome segregation. It relaxes supercoiled DNA. Performs the decatenation events required during the replication of a circular DNA molecule.</text>
</comment>
<reference evidence="10 11" key="1">
    <citation type="submission" date="2012-09" db="EMBL/GenBank/DDBJ databases">
        <title>Genome Sequence of alkane-degrading Bacterium Alcanivorax sp. 6-D-6.</title>
        <authorList>
            <person name="Lai Q."/>
            <person name="Shao Z."/>
        </authorList>
    </citation>
    <scope>NUCLEOTIDE SEQUENCE [LARGE SCALE GENOMIC DNA]</scope>
    <source>
        <strain evidence="10 11">6-D-6</strain>
    </source>
</reference>
<evidence type="ECO:0000256" key="4">
    <source>
        <dbReference type="ARBA" id="ARBA00023125"/>
    </source>
</evidence>
<feature type="site" description="Transition state stabilizer" evidence="7">
    <location>
        <position position="119"/>
    </location>
</feature>
<comment type="similarity">
    <text evidence="7">Belongs to the type II topoisomerase GyrA/ParC subunit family. ParC type 1 subfamily.</text>
</comment>
<dbReference type="EMBL" id="AQPF01000003">
    <property type="protein sequence ID" value="KAF0807801.1"/>
    <property type="molecule type" value="Genomic_DNA"/>
</dbReference>
<evidence type="ECO:0000256" key="7">
    <source>
        <dbReference type="HAMAP-Rule" id="MF_00936"/>
    </source>
</evidence>
<evidence type="ECO:0000313" key="10">
    <source>
        <dbReference type="EMBL" id="KAF0807801.1"/>
    </source>
</evidence>
<evidence type="ECO:0000256" key="1">
    <source>
        <dbReference type="ARBA" id="ARBA00000185"/>
    </source>
</evidence>
<comment type="caution">
    <text evidence="10">The sequence shown here is derived from an EMBL/GenBank/DDBJ whole genome shotgun (WGS) entry which is preliminary data.</text>
</comment>
<dbReference type="Pfam" id="PF00521">
    <property type="entry name" value="DNA_topoisoIV"/>
    <property type="match status" value="1"/>
</dbReference>
<dbReference type="NCBIfam" id="TIGR01062">
    <property type="entry name" value="parC_Gneg"/>
    <property type="match status" value="1"/>
</dbReference>
<protein>
    <recommendedName>
        <fullName evidence="7">DNA topoisomerase 4 subunit A</fullName>
        <ecNumber evidence="7">5.6.2.2</ecNumber>
    </recommendedName>
    <alternativeName>
        <fullName evidence="7">Topoisomerase IV subunit A</fullName>
    </alternativeName>
</protein>
<keyword evidence="5 7" id="KW-0472">Membrane</keyword>
<evidence type="ECO:0000256" key="8">
    <source>
        <dbReference type="PROSITE-ProRule" id="PRU01384"/>
    </source>
</evidence>
<keyword evidence="3 7" id="KW-0799">Topoisomerase</keyword>
<dbReference type="SMART" id="SM00434">
    <property type="entry name" value="TOP4c"/>
    <property type="match status" value="1"/>
</dbReference>
<dbReference type="InterPro" id="IPR035516">
    <property type="entry name" value="Gyrase/topoIV_suA_C"/>
</dbReference>
<evidence type="ECO:0000256" key="6">
    <source>
        <dbReference type="ARBA" id="ARBA00023235"/>
    </source>
</evidence>
<feature type="site" description="Interaction with DNA" evidence="7">
    <location>
        <position position="39"/>
    </location>
</feature>
<accession>A0ABQ6YCG1</accession>
<evidence type="ECO:0000256" key="3">
    <source>
        <dbReference type="ARBA" id="ARBA00023029"/>
    </source>
</evidence>
<comment type="subunit">
    <text evidence="7">Heterotetramer composed of ParC and ParE.</text>
</comment>
<dbReference type="InterPro" id="IPR006691">
    <property type="entry name" value="GyrA/parC_rep"/>
</dbReference>
<dbReference type="Proteomes" id="UP000771797">
    <property type="component" value="Unassembled WGS sequence"/>
</dbReference>
<dbReference type="InterPro" id="IPR005742">
    <property type="entry name" value="TopoIV_A_Gneg"/>
</dbReference>
<dbReference type="EC" id="5.6.2.2" evidence="7"/>
<evidence type="ECO:0000256" key="5">
    <source>
        <dbReference type="ARBA" id="ARBA00023136"/>
    </source>
</evidence>
<dbReference type="Gene3D" id="3.90.199.10">
    <property type="entry name" value="Topoisomerase II, domain 5"/>
    <property type="match status" value="1"/>
</dbReference>
<gene>
    <name evidence="7" type="primary">parC</name>
    <name evidence="10" type="ORF">A6D6_00798</name>
</gene>
<feature type="domain" description="Topo IIA-type catalytic" evidence="9">
    <location>
        <begin position="31"/>
        <end position="494"/>
    </location>
</feature>
<sequence length="745" mass="82739">MADDFESFSLRDYTEKAYLDYSMYVILDRALPHIGDGLKPVQRRIVYAMSELGLKNTAKYKKSARTVGDVLGKYHPHGDSACYEAMVLMAQPFSYRYPLVDGQGNWGSPDDPKSFAAMRYTESKLAPYAETLLAELGQGTVEWVPNFDGTMDEPKLLPARLPNVLLNGTTGIAVGMSTDIPPHNLREVAQACIHLLKDPGASLDDLMEYIQGPDFPTEGEIITSRNDIIRMYSEGRGTLKQRAVYDREEGDIVVTALPYQVSGAKVLEQIADQMQKKKLPMVSDLRDESDHENPTRLVITPRSNRVDVEQLMAHLFATTDLEKNYRVNLNMIGIDGRPQVKSLDVILNEWLQFRMVTVRRRLQHRLDKVLDRLHILEGLLIAFLNIDEVIEIIRREDAPKPVLMERFGLSDKQAEAILELKLRHLAKLEEFKIKGERDDLSQERDNLEATLGSMAKMKKLVAKELEEDIATYGDDRRSPLVERGEARAMDEADLLGSDPVTVVLSEKGWVRAAKGHDVDAEGLSYKSGDGFLAAAKGKSNQPVCFLDSTGRSYSLPAHTLPSARSQGEPLSGRVNPPSGAQFVAAVMGKEKDAFLMSTDAGYGFVVRYGDLLANKKAGKTVLTVPKGARVMTPKPMPAVEQALIAVVSNEGRLLVFPAADLPEMARGKGNKMVSIPSARVADRVEFVQDIQVLGPEDALVVRAGKRHLKLKPSDLEHYMGERGRRGAKLPRGFQNVDAMDVESRD</sequence>
<dbReference type="HAMAP" id="MF_00936">
    <property type="entry name" value="ParC_type1"/>
    <property type="match status" value="1"/>
</dbReference>
<evidence type="ECO:0000313" key="11">
    <source>
        <dbReference type="Proteomes" id="UP000771797"/>
    </source>
</evidence>
<dbReference type="NCBIfam" id="NF004044">
    <property type="entry name" value="PRK05561.1"/>
    <property type="match status" value="1"/>
</dbReference>
<proteinExistence type="inferred from homology"/>
<dbReference type="PANTHER" id="PTHR43493:SF1">
    <property type="entry name" value="DNA TOPOISOMERASE 4 SUBUNIT A"/>
    <property type="match status" value="1"/>
</dbReference>
<dbReference type="Gene3D" id="2.120.10.90">
    <property type="entry name" value="DNA gyrase/topoisomerase IV, subunit A, C-terminal"/>
    <property type="match status" value="1"/>
</dbReference>
<dbReference type="InterPro" id="IPR050220">
    <property type="entry name" value="Type_II_DNA_Topoisomerases"/>
</dbReference>
<dbReference type="InterPro" id="IPR013757">
    <property type="entry name" value="Topo_IIA_A_a_sf"/>
</dbReference>
<evidence type="ECO:0000256" key="2">
    <source>
        <dbReference type="ARBA" id="ARBA00022475"/>
    </source>
</evidence>
<organism evidence="10 11">
    <name type="scientific">Alcanivorax xiamenensis</name>
    <dbReference type="NCBI Taxonomy" id="1177156"/>
    <lineage>
        <taxon>Bacteria</taxon>
        <taxon>Pseudomonadati</taxon>
        <taxon>Pseudomonadota</taxon>
        <taxon>Gammaproteobacteria</taxon>
        <taxon>Oceanospirillales</taxon>
        <taxon>Alcanivoracaceae</taxon>
        <taxon>Alcanivorax</taxon>
    </lineage>
</organism>
<dbReference type="InterPro" id="IPR013758">
    <property type="entry name" value="Topo_IIA_A/C_ab"/>
</dbReference>
<evidence type="ECO:0000259" key="9">
    <source>
        <dbReference type="PROSITE" id="PS52040"/>
    </source>
</evidence>
<feature type="site" description="Interaction with DNA" evidence="7">
    <location>
        <position position="75"/>
    </location>
</feature>
<keyword evidence="6 7" id="KW-0413">Isomerase</keyword>
<comment type="subcellular location">
    <subcellularLocation>
        <location evidence="7">Cell membrane</location>
        <topology evidence="7">Peripheral membrane protein</topology>
    </subcellularLocation>
</comment>
<dbReference type="Pfam" id="PF03989">
    <property type="entry name" value="DNA_gyraseA_C"/>
    <property type="match status" value="1"/>
</dbReference>
<keyword evidence="11" id="KW-1185">Reference proteome</keyword>
<name>A0ABQ6YCG1_9GAMM</name>
<feature type="site" description="Interaction with DNA" evidence="7">
    <location>
        <position position="77"/>
    </location>
</feature>
<dbReference type="Gene3D" id="1.10.268.10">
    <property type="entry name" value="Topoisomerase, domain 3"/>
    <property type="match status" value="1"/>
</dbReference>
<dbReference type="PROSITE" id="PS52040">
    <property type="entry name" value="TOPO_IIA"/>
    <property type="match status" value="1"/>
</dbReference>
<feature type="active site" description="O-(5'-phospho-DNA)-tyrosine intermediate" evidence="7 8">
    <location>
        <position position="120"/>
    </location>
</feature>
<dbReference type="InterPro" id="IPR002205">
    <property type="entry name" value="Topo_IIA_dom_A"/>
</dbReference>
<comment type="catalytic activity">
    <reaction evidence="1 7 8">
        <text>ATP-dependent breakage, passage and rejoining of double-stranded DNA.</text>
        <dbReference type="EC" id="5.6.2.2"/>
    </reaction>
</comment>
<dbReference type="SUPFAM" id="SSF56719">
    <property type="entry name" value="Type II DNA topoisomerase"/>
    <property type="match status" value="1"/>
</dbReference>
<dbReference type="Gene3D" id="3.30.1360.40">
    <property type="match status" value="1"/>
</dbReference>
<keyword evidence="2 7" id="KW-1003">Cell membrane</keyword>
<dbReference type="PANTHER" id="PTHR43493">
    <property type="entry name" value="DNA GYRASE/TOPOISOMERASE SUBUNIT A"/>
    <property type="match status" value="1"/>
</dbReference>
<dbReference type="InterPro" id="IPR013760">
    <property type="entry name" value="Topo_IIA-like_dom_sf"/>
</dbReference>
<dbReference type="SUPFAM" id="SSF101904">
    <property type="entry name" value="GyrA/ParC C-terminal domain-like"/>
    <property type="match status" value="1"/>
</dbReference>
<dbReference type="RefSeq" id="WP_159660005.1">
    <property type="nucleotide sequence ID" value="NZ_AQPF01000003.1"/>
</dbReference>